<dbReference type="GO" id="GO:0005829">
    <property type="term" value="C:cytosol"/>
    <property type="evidence" value="ECO:0007669"/>
    <property type="project" value="TreeGrafter"/>
</dbReference>
<keyword evidence="11" id="KW-1185">Reference proteome</keyword>
<dbReference type="OrthoDB" id="5152799at2759"/>
<dbReference type="EC" id="4.1.1.15" evidence="3 9"/>
<accession>W6QHG5</accession>
<dbReference type="InterPro" id="IPR015424">
    <property type="entry name" value="PyrdxlP-dep_Trfase"/>
</dbReference>
<dbReference type="Proteomes" id="UP000030686">
    <property type="component" value="Unassembled WGS sequence"/>
</dbReference>
<evidence type="ECO:0000256" key="7">
    <source>
        <dbReference type="PIRSR" id="PIRSR602129-50"/>
    </source>
</evidence>
<dbReference type="Gene3D" id="3.90.1150.160">
    <property type="match status" value="1"/>
</dbReference>
<evidence type="ECO:0000256" key="4">
    <source>
        <dbReference type="ARBA" id="ARBA00022898"/>
    </source>
</evidence>
<comment type="catalytic activity">
    <reaction evidence="6 9">
        <text>L-glutamate + H(+) = 4-aminobutanoate + CO2</text>
        <dbReference type="Rhea" id="RHEA:17785"/>
        <dbReference type="ChEBI" id="CHEBI:15378"/>
        <dbReference type="ChEBI" id="CHEBI:16526"/>
        <dbReference type="ChEBI" id="CHEBI:29985"/>
        <dbReference type="ChEBI" id="CHEBI:59888"/>
        <dbReference type="EC" id="4.1.1.15"/>
    </reaction>
</comment>
<keyword evidence="5 8" id="KW-0456">Lyase</keyword>
<evidence type="ECO:0000313" key="11">
    <source>
        <dbReference type="Proteomes" id="UP000030686"/>
    </source>
</evidence>
<proteinExistence type="inferred from homology"/>
<dbReference type="InterPro" id="IPR002129">
    <property type="entry name" value="PyrdxlP-dep_de-COase"/>
</dbReference>
<evidence type="ECO:0000256" key="1">
    <source>
        <dbReference type="ARBA" id="ARBA00001933"/>
    </source>
</evidence>
<dbReference type="GO" id="GO:0004351">
    <property type="term" value="F:glutamate decarboxylase activity"/>
    <property type="evidence" value="ECO:0007669"/>
    <property type="project" value="UniProtKB-EC"/>
</dbReference>
<evidence type="ECO:0000256" key="9">
    <source>
        <dbReference type="RuleBase" id="RU361171"/>
    </source>
</evidence>
<dbReference type="Gene3D" id="3.40.640.10">
    <property type="entry name" value="Type I PLP-dependent aspartate aminotransferase-like (Major domain)"/>
    <property type="match status" value="1"/>
</dbReference>
<dbReference type="OMA" id="HRECADI"/>
<reference evidence="10" key="1">
    <citation type="journal article" date="2014" name="Nat. Commun.">
        <title>Multiple recent horizontal transfers of a large genomic region in cheese making fungi.</title>
        <authorList>
            <person name="Cheeseman K."/>
            <person name="Ropars J."/>
            <person name="Renault P."/>
            <person name="Dupont J."/>
            <person name="Gouzy J."/>
            <person name="Branca A."/>
            <person name="Abraham A.L."/>
            <person name="Ceppi M."/>
            <person name="Conseiller E."/>
            <person name="Debuchy R."/>
            <person name="Malagnac F."/>
            <person name="Goarin A."/>
            <person name="Silar P."/>
            <person name="Lacoste S."/>
            <person name="Sallet E."/>
            <person name="Bensimon A."/>
            <person name="Giraud T."/>
            <person name="Brygoo Y."/>
        </authorList>
    </citation>
    <scope>NUCLEOTIDE SEQUENCE [LARGE SCALE GENOMIC DNA]</scope>
    <source>
        <strain evidence="10">FM164</strain>
    </source>
</reference>
<dbReference type="GO" id="GO:0030170">
    <property type="term" value="F:pyridoxal phosphate binding"/>
    <property type="evidence" value="ECO:0007669"/>
    <property type="project" value="InterPro"/>
</dbReference>
<feature type="modified residue" description="N6-(pyridoxal phosphate)lysine" evidence="7">
    <location>
        <position position="258"/>
    </location>
</feature>
<name>W6QHG5_PENRF</name>
<evidence type="ECO:0000256" key="3">
    <source>
        <dbReference type="ARBA" id="ARBA00012421"/>
    </source>
</evidence>
<evidence type="ECO:0000313" key="10">
    <source>
        <dbReference type="EMBL" id="CDM35421.1"/>
    </source>
</evidence>
<keyword evidence="9" id="KW-0210">Decarboxylase</keyword>
<gene>
    <name evidence="10" type="ORF">PROQFM164_S04g000302</name>
</gene>
<dbReference type="PANTHER" id="PTHR43321">
    <property type="entry name" value="GLUTAMATE DECARBOXYLASE"/>
    <property type="match status" value="1"/>
</dbReference>
<protein>
    <recommendedName>
        <fullName evidence="3 9">Glutamate decarboxylase</fullName>
        <ecNumber evidence="3 9">4.1.1.15</ecNumber>
    </recommendedName>
</protein>
<dbReference type="NCBIfam" id="TIGR01788">
    <property type="entry name" value="Glu-decarb-GAD"/>
    <property type="match status" value="1"/>
</dbReference>
<dbReference type="InterPro" id="IPR010107">
    <property type="entry name" value="Glutamate_decarboxylase"/>
</dbReference>
<dbReference type="GO" id="GO:0006538">
    <property type="term" value="P:L-glutamate catabolic process"/>
    <property type="evidence" value="ECO:0007669"/>
    <property type="project" value="TreeGrafter"/>
</dbReference>
<evidence type="ECO:0000256" key="5">
    <source>
        <dbReference type="ARBA" id="ARBA00023239"/>
    </source>
</evidence>
<dbReference type="AlphaFoldDB" id="W6QHG5"/>
<evidence type="ECO:0000256" key="6">
    <source>
        <dbReference type="ARBA" id="ARBA00048868"/>
    </source>
</evidence>
<comment type="cofactor">
    <cofactor evidence="1 7 8">
        <name>pyridoxal 5'-phosphate</name>
        <dbReference type="ChEBI" id="CHEBI:597326"/>
    </cofactor>
</comment>
<evidence type="ECO:0000256" key="8">
    <source>
        <dbReference type="RuleBase" id="RU000382"/>
    </source>
</evidence>
<dbReference type="Pfam" id="PF00282">
    <property type="entry name" value="Pyridoxal_deC"/>
    <property type="match status" value="1"/>
</dbReference>
<sequence>MPSNRSPTPLPSKGYMPDRGLSVETVRAFAENVMAADIPPSHDLGRFTTTKFDETAIDLMISGGLRNQACIHEYPSLADYREKCLSILANLWNAPNGFFGAATTGSSESVLLGGLAMKREWQLNHPNHLYPRPNVIIGANAHVCVNKFAFYFDVEARIIPVSERSGYSLDIEGLEDRLDENTIGVFLTMGSTYTGHCDLVQQVANVLDAYELRTGNNIPIHIDAASGGFILPFTSTNTNFVWDFRLSRVQSINASGHKFGMAPLAVGWILWREKSQIPQGLLVESSYLRGTHSDFSLSFSRSGAPIAGQYYNFLRLGLAGYQDRTQSLLDRARRLSVLLEETGYFYCLSDAHRQQKAGVGYTLCKGSDQAVPHVLPIAVFRLSDQARRQYPNLQLSDISDAMHDLKFSIPNYTIRGWGAHGEDIEVMRIVLRDEMTAELMTKVLAGMTQSVKRLIDQASVQT</sequence>
<organism evidence="10 11">
    <name type="scientific">Penicillium roqueforti (strain FM164)</name>
    <dbReference type="NCBI Taxonomy" id="1365484"/>
    <lineage>
        <taxon>Eukaryota</taxon>
        <taxon>Fungi</taxon>
        <taxon>Dikarya</taxon>
        <taxon>Ascomycota</taxon>
        <taxon>Pezizomycotina</taxon>
        <taxon>Eurotiomycetes</taxon>
        <taxon>Eurotiomycetidae</taxon>
        <taxon>Eurotiales</taxon>
        <taxon>Aspergillaceae</taxon>
        <taxon>Penicillium</taxon>
    </lineage>
</organism>
<dbReference type="SUPFAM" id="SSF53383">
    <property type="entry name" value="PLP-dependent transferases"/>
    <property type="match status" value="1"/>
</dbReference>
<dbReference type="EMBL" id="HG792018">
    <property type="protein sequence ID" value="CDM35421.1"/>
    <property type="molecule type" value="Genomic_DNA"/>
</dbReference>
<evidence type="ECO:0000256" key="2">
    <source>
        <dbReference type="ARBA" id="ARBA00009533"/>
    </source>
</evidence>
<comment type="similarity">
    <text evidence="2 8">Belongs to the group II decarboxylase family.</text>
</comment>
<dbReference type="STRING" id="1365484.W6QHG5"/>
<keyword evidence="4 7" id="KW-0663">Pyridoxal phosphate</keyword>
<dbReference type="PANTHER" id="PTHR43321:SF3">
    <property type="entry name" value="GLUTAMATE DECARBOXYLASE"/>
    <property type="match status" value="1"/>
</dbReference>
<dbReference type="InterPro" id="IPR015421">
    <property type="entry name" value="PyrdxlP-dep_Trfase_major"/>
</dbReference>